<feature type="non-terminal residue" evidence="4">
    <location>
        <position position="68"/>
    </location>
</feature>
<name>A0A364V4A8_9CORY</name>
<protein>
    <recommendedName>
        <fullName evidence="3">Carbohydrate kinase PfkB domain-containing protein</fullName>
    </recommendedName>
</protein>
<accession>A0A364V4A8</accession>
<keyword evidence="1" id="KW-0808">Transferase</keyword>
<keyword evidence="2" id="KW-0418">Kinase</keyword>
<dbReference type="PRINTS" id="PR00990">
    <property type="entry name" value="RIBOKINASE"/>
</dbReference>
<dbReference type="PANTHER" id="PTHR10584">
    <property type="entry name" value="SUGAR KINASE"/>
    <property type="match status" value="1"/>
</dbReference>
<comment type="caution">
    <text evidence="4">The sequence shown here is derived from an EMBL/GenBank/DDBJ whole genome shotgun (WGS) entry which is preliminary data.</text>
</comment>
<keyword evidence="5" id="KW-1185">Reference proteome</keyword>
<feature type="domain" description="Carbohydrate kinase PfkB" evidence="3">
    <location>
        <begin position="13"/>
        <end position="68"/>
    </location>
</feature>
<dbReference type="PANTHER" id="PTHR10584:SF166">
    <property type="entry name" value="RIBOKINASE"/>
    <property type="match status" value="1"/>
</dbReference>
<reference evidence="4 5" key="1">
    <citation type="journal article" date="2018" name="Syst. Appl. Microbiol.">
        <title>Corynebacterium heidelbergense sp. nov., isolated from the preen glands of Egyptian geese (Alopochen aegyptiacus).</title>
        <authorList>
            <person name="Braun M.S."/>
            <person name="Wang E."/>
            <person name="Zimmermann S."/>
            <person name="Wink M."/>
        </authorList>
    </citation>
    <scope>NUCLEOTIDE SEQUENCE [LARGE SCALE GENOMIC DNA]</scope>
    <source>
        <strain evidence="4 5">647</strain>
    </source>
</reference>
<sequence length="68" mass="6822">MRDNVPGGLPQTGVIICGSTNVDTFVHVADFPRPGETVLATPGVQGLGGKGANQAVACAQFGVPAVFI</sequence>
<evidence type="ECO:0000313" key="5">
    <source>
        <dbReference type="Proteomes" id="UP000251577"/>
    </source>
</evidence>
<proteinExistence type="predicted"/>
<dbReference type="Pfam" id="PF00294">
    <property type="entry name" value="PfkB"/>
    <property type="match status" value="1"/>
</dbReference>
<dbReference type="GO" id="GO:0016301">
    <property type="term" value="F:kinase activity"/>
    <property type="evidence" value="ECO:0007669"/>
    <property type="project" value="UniProtKB-KW"/>
</dbReference>
<dbReference type="Proteomes" id="UP000251577">
    <property type="component" value="Unassembled WGS sequence"/>
</dbReference>
<dbReference type="InterPro" id="IPR011611">
    <property type="entry name" value="PfkB_dom"/>
</dbReference>
<dbReference type="Gene3D" id="3.40.1190.20">
    <property type="match status" value="1"/>
</dbReference>
<evidence type="ECO:0000259" key="3">
    <source>
        <dbReference type="Pfam" id="PF00294"/>
    </source>
</evidence>
<dbReference type="SUPFAM" id="SSF53613">
    <property type="entry name" value="Ribokinase-like"/>
    <property type="match status" value="1"/>
</dbReference>
<evidence type="ECO:0000256" key="1">
    <source>
        <dbReference type="ARBA" id="ARBA00022679"/>
    </source>
</evidence>
<dbReference type="AlphaFoldDB" id="A0A364V4A8"/>
<dbReference type="EMBL" id="QHCV01000092">
    <property type="protein sequence ID" value="RAV31457.1"/>
    <property type="molecule type" value="Genomic_DNA"/>
</dbReference>
<organism evidence="4 5">
    <name type="scientific">Corynebacterium heidelbergense</name>
    <dbReference type="NCBI Taxonomy" id="2055947"/>
    <lineage>
        <taxon>Bacteria</taxon>
        <taxon>Bacillati</taxon>
        <taxon>Actinomycetota</taxon>
        <taxon>Actinomycetes</taxon>
        <taxon>Mycobacteriales</taxon>
        <taxon>Corynebacteriaceae</taxon>
        <taxon>Corynebacterium</taxon>
    </lineage>
</organism>
<dbReference type="InterPro" id="IPR029056">
    <property type="entry name" value="Ribokinase-like"/>
</dbReference>
<dbReference type="GO" id="GO:0006796">
    <property type="term" value="P:phosphate-containing compound metabolic process"/>
    <property type="evidence" value="ECO:0007669"/>
    <property type="project" value="UniProtKB-ARBA"/>
</dbReference>
<dbReference type="InterPro" id="IPR002139">
    <property type="entry name" value="Ribo/fructo_kinase"/>
</dbReference>
<evidence type="ECO:0000313" key="4">
    <source>
        <dbReference type="EMBL" id="RAV31457.1"/>
    </source>
</evidence>
<gene>
    <name evidence="4" type="ORF">DLJ54_08265</name>
</gene>
<evidence type="ECO:0000256" key="2">
    <source>
        <dbReference type="ARBA" id="ARBA00022777"/>
    </source>
</evidence>